<reference evidence="3 4" key="1">
    <citation type="journal article" date="2014" name="Genome Biol. Evol.">
        <title>The secreted proteins of Achlya hypogyna and Thraustotheca clavata identify the ancestral oomycete secretome and reveal gene acquisitions by horizontal gene transfer.</title>
        <authorList>
            <person name="Misner I."/>
            <person name="Blouin N."/>
            <person name="Leonard G."/>
            <person name="Richards T.A."/>
            <person name="Lane C.E."/>
        </authorList>
    </citation>
    <scope>NUCLEOTIDE SEQUENCE [LARGE SCALE GENOMIC DNA]</scope>
    <source>
        <strain evidence="3 4">ATCC 34112</strain>
    </source>
</reference>
<keyword evidence="4" id="KW-1185">Reference proteome</keyword>
<keyword evidence="1" id="KW-0175">Coiled coil</keyword>
<evidence type="ECO:0000313" key="4">
    <source>
        <dbReference type="Proteomes" id="UP000243217"/>
    </source>
</evidence>
<dbReference type="InterPro" id="IPR056522">
    <property type="entry name" value="KIAA2026_hel"/>
</dbReference>
<feature type="domain" description="Uncharacterized bromodomain-containing protein 10 helical" evidence="2">
    <location>
        <begin position="105"/>
        <end position="271"/>
    </location>
</feature>
<dbReference type="Pfam" id="PF23450">
    <property type="entry name" value="KIAA2026_hel"/>
    <property type="match status" value="1"/>
</dbReference>
<keyword evidence="3" id="KW-0269">Exonuclease</keyword>
<dbReference type="Proteomes" id="UP000243217">
    <property type="component" value="Unassembled WGS sequence"/>
</dbReference>
<organism evidence="3 4">
    <name type="scientific">Thraustotheca clavata</name>
    <dbReference type="NCBI Taxonomy" id="74557"/>
    <lineage>
        <taxon>Eukaryota</taxon>
        <taxon>Sar</taxon>
        <taxon>Stramenopiles</taxon>
        <taxon>Oomycota</taxon>
        <taxon>Saprolegniomycetes</taxon>
        <taxon>Saprolegniales</taxon>
        <taxon>Achlyaceae</taxon>
        <taxon>Thraustotheca</taxon>
    </lineage>
</organism>
<dbReference type="OrthoDB" id="303107at2759"/>
<evidence type="ECO:0000259" key="2">
    <source>
        <dbReference type="Pfam" id="PF23450"/>
    </source>
</evidence>
<name>A0A1W0A4V5_9STRA</name>
<keyword evidence="3" id="KW-0540">Nuclease</keyword>
<keyword evidence="3" id="KW-0378">Hydrolase</keyword>
<dbReference type="STRING" id="74557.A0A1W0A4V5"/>
<sequence length="487" mass="57394">MSEHDDADGLILREKRKRVKPTIFQVEIHQVKKRKKKIKLTKSAQRKLDAENEKLKVKENNAKPLEMTEFTKLMSKPIYREDSSEWHGKQIDMKQIGILRQMWQLPAACHILWLLQRPHNLQVYKTLSEYEEGLLDPKNSPVLENIFTKLLLGKKERDRLAAGLGLPYNVWNEQLHEHYTARYHKWWSLKKQAGVISEENNEDSASDDEAEKKKLQRDLTDDEWALLDILSGSLPILGNVNPLKSCDFHELSPRVRCLILFDLCETTLNKPSNLDYIREMDDNDLRIQCIGSDRLGNRYFCCPQFTGDRRIYRLADKSANEGDLELWVKGNDELQTFYNTFLAATKRGRKIKSENQIRHFIEDMLEKIKEEAHEAQLAEERALKRAILEAMPRKRSARIQELFQEKEEEEATRLVAEAAEAEQKRADYLAEIEREKRAEQKRLAKEREQRESLNIHRETRLQKRMVEVEKQLDTELSARDRRALNRQ</sequence>
<evidence type="ECO:0000313" key="3">
    <source>
        <dbReference type="EMBL" id="OQS05268.1"/>
    </source>
</evidence>
<feature type="coiled-coil region" evidence="1">
    <location>
        <begin position="361"/>
        <end position="456"/>
    </location>
</feature>
<dbReference type="GO" id="GO:0004527">
    <property type="term" value="F:exonuclease activity"/>
    <property type="evidence" value="ECO:0007669"/>
    <property type="project" value="UniProtKB-KW"/>
</dbReference>
<comment type="caution">
    <text evidence="3">The sequence shown here is derived from an EMBL/GenBank/DDBJ whole genome shotgun (WGS) entry which is preliminary data.</text>
</comment>
<proteinExistence type="predicted"/>
<protein>
    <submittedName>
        <fullName evidence="3">Exosome complex exonuclease RRP6</fullName>
    </submittedName>
</protein>
<dbReference type="EMBL" id="JNBS01000479">
    <property type="protein sequence ID" value="OQS05268.1"/>
    <property type="molecule type" value="Genomic_DNA"/>
</dbReference>
<gene>
    <name evidence="3" type="ORF">THRCLA_02581</name>
</gene>
<accession>A0A1W0A4V5</accession>
<dbReference type="AlphaFoldDB" id="A0A1W0A4V5"/>
<evidence type="ECO:0000256" key="1">
    <source>
        <dbReference type="SAM" id="Coils"/>
    </source>
</evidence>